<evidence type="ECO:0000256" key="1">
    <source>
        <dbReference type="SAM" id="Phobius"/>
    </source>
</evidence>
<keyword evidence="1" id="KW-0472">Membrane</keyword>
<dbReference type="Proteomes" id="UP000007721">
    <property type="component" value="Chromosome"/>
</dbReference>
<dbReference type="EMBL" id="CP001390">
    <property type="protein sequence ID" value="ACM22143.1"/>
    <property type="molecule type" value="Genomic_DNA"/>
</dbReference>
<dbReference type="HOGENOM" id="CLU_1228479_0_0_7"/>
<sequence length="233" mass="25016">MFAKIYAKLASLSLGIWLMAGVIVLLAIGSFSGGGAESGSINDMALFAWLKGAPLAWSWWLWLTIAFLAVLVVNTLLCSIESLRGKFGRTNFLSLIAPQVMHAGFLFIVLAHLFSAYGGLKGIMQVNDGQIIGFPDGTGVAVTNIRGEQGAMGMLTDYRAEIRDNSGNAIGGISPNHPFFYKEFGLYIKDVQLIPQRIALIEIHREPGAGFALAGALLFTVGNLALLATRRGR</sequence>
<feature type="transmembrane region" description="Helical" evidence="1">
    <location>
        <begin position="59"/>
        <end position="80"/>
    </location>
</feature>
<evidence type="ECO:0000313" key="2">
    <source>
        <dbReference type="EMBL" id="ACM22143.1"/>
    </source>
</evidence>
<name>B9M7N7_GEODF</name>
<evidence type="ECO:0000313" key="3">
    <source>
        <dbReference type="Proteomes" id="UP000007721"/>
    </source>
</evidence>
<dbReference type="KEGG" id="geo:Geob_3806"/>
<dbReference type="RefSeq" id="WP_012648869.1">
    <property type="nucleotide sequence ID" value="NC_011979.1"/>
</dbReference>
<feature type="transmembrane region" description="Helical" evidence="1">
    <location>
        <begin position="209"/>
        <end position="228"/>
    </location>
</feature>
<keyword evidence="1" id="KW-0812">Transmembrane</keyword>
<keyword evidence="1" id="KW-1133">Transmembrane helix</keyword>
<organism evidence="2 3">
    <name type="scientific">Geotalea daltonii (strain DSM 22248 / JCM 15807 / FRC-32)</name>
    <name type="common">Geobacter daltonii</name>
    <dbReference type="NCBI Taxonomy" id="316067"/>
    <lineage>
        <taxon>Bacteria</taxon>
        <taxon>Pseudomonadati</taxon>
        <taxon>Thermodesulfobacteriota</taxon>
        <taxon>Desulfuromonadia</taxon>
        <taxon>Geobacterales</taxon>
        <taxon>Geobacteraceae</taxon>
        <taxon>Geotalea</taxon>
    </lineage>
</organism>
<dbReference type="eggNOG" id="COG1333">
    <property type="taxonomic scope" value="Bacteria"/>
</dbReference>
<dbReference type="STRING" id="316067.Geob_3806"/>
<gene>
    <name evidence="2" type="ordered locus">Geob_3806</name>
</gene>
<feature type="transmembrane region" description="Helical" evidence="1">
    <location>
        <begin position="92"/>
        <end position="114"/>
    </location>
</feature>
<accession>B9M7N7</accession>
<keyword evidence="3" id="KW-1185">Reference proteome</keyword>
<protein>
    <submittedName>
        <fullName evidence="2">ResB-like family cytochrome c biogenesis protein</fullName>
    </submittedName>
</protein>
<dbReference type="AlphaFoldDB" id="B9M7N7"/>
<proteinExistence type="predicted"/>
<dbReference type="OrthoDB" id="5395706at2"/>
<reference evidence="2 3" key="1">
    <citation type="submission" date="2009-01" db="EMBL/GenBank/DDBJ databases">
        <title>Complete sequence of Geobacter sp. FRC-32.</title>
        <authorList>
            <consortium name="US DOE Joint Genome Institute"/>
            <person name="Lucas S."/>
            <person name="Copeland A."/>
            <person name="Lapidus A."/>
            <person name="Glavina del Rio T."/>
            <person name="Dalin E."/>
            <person name="Tice H."/>
            <person name="Bruce D."/>
            <person name="Goodwin L."/>
            <person name="Pitluck S."/>
            <person name="Saunders E."/>
            <person name="Brettin T."/>
            <person name="Detter J.C."/>
            <person name="Han C."/>
            <person name="Larimer F."/>
            <person name="Land M."/>
            <person name="Hauser L."/>
            <person name="Kyrpides N."/>
            <person name="Ovchinnikova G."/>
            <person name="Kostka J."/>
            <person name="Richardson P."/>
        </authorList>
    </citation>
    <scope>NUCLEOTIDE SEQUENCE [LARGE SCALE GENOMIC DNA]</scope>
    <source>
        <strain evidence="3">DSM 22248 / JCM 15807 / FRC-32</strain>
    </source>
</reference>